<dbReference type="PRINTS" id="PR00097">
    <property type="entry name" value="ANTSNTHASEII"/>
</dbReference>
<protein>
    <submittedName>
        <fullName evidence="3">Aminodeoxychorismate/anthranilate synthase component II</fullName>
    </submittedName>
</protein>
<keyword evidence="4" id="KW-1185">Reference proteome</keyword>
<dbReference type="Pfam" id="PF00117">
    <property type="entry name" value="GATase"/>
    <property type="match status" value="1"/>
</dbReference>
<dbReference type="PANTHER" id="PTHR43418:SF4">
    <property type="entry name" value="MULTIFUNCTIONAL TRYPTOPHAN BIOSYNTHESIS PROTEIN"/>
    <property type="match status" value="1"/>
</dbReference>
<dbReference type="GO" id="GO:0004049">
    <property type="term" value="F:anthranilate synthase activity"/>
    <property type="evidence" value="ECO:0007669"/>
    <property type="project" value="TreeGrafter"/>
</dbReference>
<proteinExistence type="predicted"/>
<evidence type="ECO:0000313" key="4">
    <source>
        <dbReference type="Proteomes" id="UP000506160"/>
    </source>
</evidence>
<dbReference type="PROSITE" id="PS51273">
    <property type="entry name" value="GATASE_TYPE_1"/>
    <property type="match status" value="1"/>
</dbReference>
<dbReference type="PANTHER" id="PTHR43418">
    <property type="entry name" value="MULTIFUNCTIONAL TRYPTOPHAN BIOSYNTHESIS PROTEIN-RELATED"/>
    <property type="match status" value="1"/>
</dbReference>
<evidence type="ECO:0000313" key="3">
    <source>
        <dbReference type="EMBL" id="TEA26848.1"/>
    </source>
</evidence>
<dbReference type="Proteomes" id="UP000506160">
    <property type="component" value="Unassembled WGS sequence"/>
</dbReference>
<reference evidence="3 4" key="1">
    <citation type="journal article" date="2014" name="Appl. Environ. Microbiol.">
        <title>Genomic features of a bumble bee symbiont reflect its host environment.</title>
        <authorList>
            <person name="Martinson V.G."/>
            <person name="Magoc T."/>
            <person name="Koch H."/>
            <person name="Salzberg S.L."/>
            <person name="Moran N.A."/>
        </authorList>
    </citation>
    <scope>NUCLEOTIDE SEQUENCE [LARGE SCALE GENOMIC DNA]</scope>
    <source>
        <strain evidence="3 4">Bimp</strain>
    </source>
</reference>
<dbReference type="CDD" id="cd01743">
    <property type="entry name" value="GATase1_Anthranilate_Synthase"/>
    <property type="match status" value="1"/>
</dbReference>
<keyword evidence="1" id="KW-0315">Glutamine amidotransferase</keyword>
<dbReference type="InterPro" id="IPR006221">
    <property type="entry name" value="TrpG/PapA_dom"/>
</dbReference>
<dbReference type="EMBL" id="AWGA01000064">
    <property type="protein sequence ID" value="TEA26848.1"/>
    <property type="molecule type" value="Genomic_DNA"/>
</dbReference>
<sequence length="194" mass="21236">MLLVIDNYDSFTYNLVDYFQQLGCQVEVIKNDALSLADLKQLKPQAVIISPGPSSPINAGLSLAAIAHFAGKVPILGVCLGHQAIGHYFGATITKAAAPVHGKLATIYHDNQSLFQQLPQPLSVVRYHSLLIDKQNLPDCLTISATTDDGLIMAIRHKTWPIEGVQFHPEAILTEQGLTLLKQFLSHYQLLPES</sequence>
<dbReference type="Gene3D" id="3.40.50.880">
    <property type="match status" value="1"/>
</dbReference>
<name>A0AB94IBR6_9GAMM</name>
<dbReference type="AlphaFoldDB" id="A0AB94IBR6"/>
<dbReference type="SUPFAM" id="SSF52317">
    <property type="entry name" value="Class I glutamine amidotransferase-like"/>
    <property type="match status" value="1"/>
</dbReference>
<dbReference type="RefSeq" id="WP_024496358.1">
    <property type="nucleotide sequence ID" value="NZ_AWGA01000064.1"/>
</dbReference>
<dbReference type="InterPro" id="IPR017926">
    <property type="entry name" value="GATASE"/>
</dbReference>
<feature type="domain" description="Glutamine amidotransferase" evidence="2">
    <location>
        <begin position="3"/>
        <end position="185"/>
    </location>
</feature>
<accession>A0AB94IBR6</accession>
<dbReference type="GO" id="GO:0005829">
    <property type="term" value="C:cytosol"/>
    <property type="evidence" value="ECO:0007669"/>
    <property type="project" value="TreeGrafter"/>
</dbReference>
<evidence type="ECO:0000259" key="2">
    <source>
        <dbReference type="Pfam" id="PF00117"/>
    </source>
</evidence>
<dbReference type="PRINTS" id="PR00099">
    <property type="entry name" value="CPSGATASE"/>
</dbReference>
<dbReference type="InterPro" id="IPR029062">
    <property type="entry name" value="Class_I_gatase-like"/>
</dbReference>
<dbReference type="GO" id="GO:0000162">
    <property type="term" value="P:L-tryptophan biosynthetic process"/>
    <property type="evidence" value="ECO:0007669"/>
    <property type="project" value="TreeGrafter"/>
</dbReference>
<evidence type="ECO:0000256" key="1">
    <source>
        <dbReference type="ARBA" id="ARBA00022962"/>
    </source>
</evidence>
<dbReference type="FunFam" id="3.40.50.880:FF:000003">
    <property type="entry name" value="Anthranilate synthase component II"/>
    <property type="match status" value="1"/>
</dbReference>
<dbReference type="PRINTS" id="PR00096">
    <property type="entry name" value="GATASE"/>
</dbReference>
<comment type="caution">
    <text evidence="3">The sequence shown here is derived from an EMBL/GenBank/DDBJ whole genome shotgun (WGS) entry which is preliminary data.</text>
</comment>
<dbReference type="NCBIfam" id="TIGR00566">
    <property type="entry name" value="trpG_papA"/>
    <property type="match status" value="1"/>
</dbReference>
<gene>
    <name evidence="3" type="ORF">O970_06730</name>
</gene>
<organism evidence="3 4">
    <name type="scientific">Candidatus Schmidhempelia bombi str. Bimp</name>
    <dbReference type="NCBI Taxonomy" id="1387197"/>
    <lineage>
        <taxon>Bacteria</taxon>
        <taxon>Pseudomonadati</taxon>
        <taxon>Pseudomonadota</taxon>
        <taxon>Gammaproteobacteria</taxon>
        <taxon>Orbales</taxon>
        <taxon>Orbaceae</taxon>
        <taxon>Candidatus Schmidhempelia</taxon>
    </lineage>
</organism>
<dbReference type="InterPro" id="IPR050472">
    <property type="entry name" value="Anth_synth/Amidotransfase"/>
</dbReference>